<evidence type="ECO:0000313" key="3">
    <source>
        <dbReference type="EMBL" id="ORX64187.1"/>
    </source>
</evidence>
<evidence type="ECO:0000313" key="4">
    <source>
        <dbReference type="EMBL" id="ORY00066.1"/>
    </source>
</evidence>
<evidence type="ECO:0000313" key="5">
    <source>
        <dbReference type="Proteomes" id="UP000193498"/>
    </source>
</evidence>
<dbReference type="InParanoid" id="A0A1Y1YQ22"/>
<proteinExistence type="predicted"/>
<organism evidence="4 5">
    <name type="scientific">Basidiobolus meristosporus CBS 931.73</name>
    <dbReference type="NCBI Taxonomy" id="1314790"/>
    <lineage>
        <taxon>Eukaryota</taxon>
        <taxon>Fungi</taxon>
        <taxon>Fungi incertae sedis</taxon>
        <taxon>Zoopagomycota</taxon>
        <taxon>Entomophthoromycotina</taxon>
        <taxon>Basidiobolomycetes</taxon>
        <taxon>Basidiobolales</taxon>
        <taxon>Basidiobolaceae</taxon>
        <taxon>Basidiobolus</taxon>
    </lineage>
</organism>
<dbReference type="EMBL" id="MCFE01000088">
    <property type="protein sequence ID" value="ORY00066.1"/>
    <property type="molecule type" value="Genomic_DNA"/>
</dbReference>
<name>A0A1Y1YQ22_9FUNG</name>
<evidence type="ECO:0000256" key="1">
    <source>
        <dbReference type="SAM" id="MobiDB-lite"/>
    </source>
</evidence>
<keyword evidence="2" id="KW-0732">Signal</keyword>
<dbReference type="Proteomes" id="UP000193498">
    <property type="component" value="Unassembled WGS sequence"/>
</dbReference>
<feature type="compositionally biased region" description="Polar residues" evidence="1">
    <location>
        <begin position="45"/>
        <end position="58"/>
    </location>
</feature>
<feature type="compositionally biased region" description="Low complexity" evidence="1">
    <location>
        <begin position="87"/>
        <end position="116"/>
    </location>
</feature>
<reference evidence="4 5" key="1">
    <citation type="submission" date="2016-07" db="EMBL/GenBank/DDBJ databases">
        <title>Pervasive Adenine N6-methylation of Active Genes in Fungi.</title>
        <authorList>
            <consortium name="DOE Joint Genome Institute"/>
            <person name="Mondo S.J."/>
            <person name="Dannebaum R.O."/>
            <person name="Kuo R.C."/>
            <person name="Labutti K."/>
            <person name="Haridas S."/>
            <person name="Kuo A."/>
            <person name="Salamov A."/>
            <person name="Ahrendt S.R."/>
            <person name="Lipzen A."/>
            <person name="Sullivan W."/>
            <person name="Andreopoulos W.B."/>
            <person name="Clum A."/>
            <person name="Lindquist E."/>
            <person name="Daum C."/>
            <person name="Ramamoorthy G.K."/>
            <person name="Gryganskyi A."/>
            <person name="Culley D."/>
            <person name="Magnuson J.K."/>
            <person name="James T.Y."/>
            <person name="O'Malley M.A."/>
            <person name="Stajich J.E."/>
            <person name="Spatafora J.W."/>
            <person name="Visel A."/>
            <person name="Grigoriev I.V."/>
        </authorList>
    </citation>
    <scope>NUCLEOTIDE SEQUENCE [LARGE SCALE GENOMIC DNA]</scope>
    <source>
        <strain evidence="4 5">CBS 931.73</strain>
    </source>
</reference>
<feature type="signal peptide" evidence="2">
    <location>
        <begin position="1"/>
        <end position="18"/>
    </location>
</feature>
<comment type="caution">
    <text evidence="4">The sequence shown here is derived from an EMBL/GenBank/DDBJ whole genome shotgun (WGS) entry which is preliminary data.</text>
</comment>
<feature type="region of interest" description="Disordered" evidence="1">
    <location>
        <begin position="175"/>
        <end position="196"/>
    </location>
</feature>
<feature type="chain" id="PRO_5011907671" evidence="2">
    <location>
        <begin position="19"/>
        <end position="196"/>
    </location>
</feature>
<sequence>MVTLAILSGLICFTPVFVILSIRGTDENATYAAVLNSTRVHDPSDTTGPTSKSSSATTVEEIKLEHNGSQQPLKTDIQLDPAGSDTSILIPASPSTASSISQEPSPVKPLPSVKPKYQPAFTPLSPPPRPYMKREYSDTLEEVPNVPLALDHESIVMERCQEVRAGEHSNCVVDWRPSFGHSDESDGSEVDQSSTN</sequence>
<accession>A0A1Y1YQ22</accession>
<dbReference type="EMBL" id="MCFE01001229">
    <property type="protein sequence ID" value="ORX64187.1"/>
    <property type="molecule type" value="Genomic_DNA"/>
</dbReference>
<feature type="region of interest" description="Disordered" evidence="1">
    <location>
        <begin position="64"/>
        <end position="130"/>
    </location>
</feature>
<gene>
    <name evidence="4" type="ORF">K493DRAFT_312964</name>
    <name evidence="3" type="ORF">K493DRAFT_322012</name>
</gene>
<evidence type="ECO:0000256" key="2">
    <source>
        <dbReference type="SAM" id="SignalP"/>
    </source>
</evidence>
<feature type="region of interest" description="Disordered" evidence="1">
    <location>
        <begin position="39"/>
        <end position="58"/>
    </location>
</feature>
<dbReference type="AlphaFoldDB" id="A0A1Y1YQ22"/>
<protein>
    <submittedName>
        <fullName evidence="4">Uncharacterized protein</fullName>
    </submittedName>
</protein>
<keyword evidence="5" id="KW-1185">Reference proteome</keyword>